<sequence>MSKWLLRGLVFAALVVVLRLIQGALVDAFPTQAGLISPALGLFLAVPALVWAYFDGRADANAQSDPDRRADLAMVWLLAGLVAGLLGDLVTWFIGLIYPAVYTGNLISELTSFAAFTALLVFLAGVVAVTIGRWNVDRKAPPYERRREGDDRADTDVFAAVTPAPAEAGEAPTTAIEKD</sequence>
<dbReference type="RefSeq" id="WP_090364454.1">
    <property type="nucleotide sequence ID" value="NZ_FMUB01000019.1"/>
</dbReference>
<gene>
    <name evidence="2" type="ORF">SAMN02799620_06113</name>
</gene>
<evidence type="ECO:0000313" key="2">
    <source>
        <dbReference type="EMBL" id="SCX33897.1"/>
    </source>
</evidence>
<dbReference type="EMBL" id="FMUB01000019">
    <property type="protein sequence ID" value="SCX33897.1"/>
    <property type="molecule type" value="Genomic_DNA"/>
</dbReference>
<name>A0A1G4X1J1_9MYCO</name>
<keyword evidence="1" id="KW-0472">Membrane</keyword>
<proteinExistence type="predicted"/>
<feature type="transmembrane region" description="Helical" evidence="1">
    <location>
        <begin position="33"/>
        <end position="54"/>
    </location>
</feature>
<keyword evidence="1" id="KW-1133">Transmembrane helix</keyword>
<accession>A0A1G4X1J1</accession>
<protein>
    <recommendedName>
        <fullName evidence="4">B-4DMT family transporter</fullName>
    </recommendedName>
</protein>
<evidence type="ECO:0000313" key="3">
    <source>
        <dbReference type="Proteomes" id="UP000199707"/>
    </source>
</evidence>
<dbReference type="STRING" id="1502745.SAMN02799620_06113"/>
<dbReference type="Proteomes" id="UP000199707">
    <property type="component" value="Unassembled WGS sequence"/>
</dbReference>
<organism evidence="2 3">
    <name type="scientific">Mycolicibacterium fluoranthenivorans</name>
    <dbReference type="NCBI Taxonomy" id="258505"/>
    <lineage>
        <taxon>Bacteria</taxon>
        <taxon>Bacillati</taxon>
        <taxon>Actinomycetota</taxon>
        <taxon>Actinomycetes</taxon>
        <taxon>Mycobacteriales</taxon>
        <taxon>Mycobacteriaceae</taxon>
        <taxon>Mycolicibacterium</taxon>
    </lineage>
</organism>
<keyword evidence="1" id="KW-0812">Transmembrane</keyword>
<dbReference type="NCBIfam" id="NF037996">
    <property type="entry name" value="B-4DMT"/>
    <property type="match status" value="1"/>
</dbReference>
<dbReference type="InterPro" id="IPR047958">
    <property type="entry name" value="B-4DMT-like"/>
</dbReference>
<evidence type="ECO:0000256" key="1">
    <source>
        <dbReference type="SAM" id="Phobius"/>
    </source>
</evidence>
<feature type="transmembrane region" description="Helical" evidence="1">
    <location>
        <begin position="75"/>
        <end position="101"/>
    </location>
</feature>
<feature type="transmembrane region" description="Helical" evidence="1">
    <location>
        <begin position="113"/>
        <end position="136"/>
    </location>
</feature>
<evidence type="ECO:0008006" key="4">
    <source>
        <dbReference type="Google" id="ProtNLM"/>
    </source>
</evidence>
<dbReference type="AlphaFoldDB" id="A0A1G4X1J1"/>
<reference evidence="3" key="1">
    <citation type="submission" date="2016-10" db="EMBL/GenBank/DDBJ databases">
        <authorList>
            <person name="Varghese N."/>
            <person name="Submissions S."/>
        </authorList>
    </citation>
    <scope>NUCLEOTIDE SEQUENCE [LARGE SCALE GENOMIC DNA]</scope>
    <source>
        <strain evidence="3">UNC267MFSha1.1M11</strain>
    </source>
</reference>